<dbReference type="Proteomes" id="UP000076574">
    <property type="component" value="Unassembled WGS sequence"/>
</dbReference>
<gene>
    <name evidence="2" type="ORF">A4A58_15580</name>
</gene>
<keyword evidence="1" id="KW-0732">Signal</keyword>
<name>A0A163XQ33_9BRAD</name>
<keyword evidence="3" id="KW-1185">Reference proteome</keyword>
<evidence type="ECO:0000313" key="3">
    <source>
        <dbReference type="Proteomes" id="UP000076574"/>
    </source>
</evidence>
<feature type="signal peptide" evidence="1">
    <location>
        <begin position="1"/>
        <end position="25"/>
    </location>
</feature>
<organism evidence="2 3">
    <name type="scientific">Tardiphaga robiniae</name>
    <dbReference type="NCBI Taxonomy" id="943830"/>
    <lineage>
        <taxon>Bacteria</taxon>
        <taxon>Pseudomonadati</taxon>
        <taxon>Pseudomonadota</taxon>
        <taxon>Alphaproteobacteria</taxon>
        <taxon>Hyphomicrobiales</taxon>
        <taxon>Nitrobacteraceae</taxon>
        <taxon>Tardiphaga</taxon>
    </lineage>
</organism>
<proteinExistence type="predicted"/>
<evidence type="ECO:0008006" key="4">
    <source>
        <dbReference type="Google" id="ProtNLM"/>
    </source>
</evidence>
<dbReference type="STRING" id="943830.A4A58_15580"/>
<accession>A0A163XQ33</accession>
<protein>
    <recommendedName>
        <fullName evidence="4">DUF2946 domain-containing protein</fullName>
    </recommendedName>
</protein>
<dbReference type="OrthoDB" id="8403094at2"/>
<comment type="caution">
    <text evidence="2">The sequence shown here is derived from an EMBL/GenBank/DDBJ whole genome shotgun (WGS) entry which is preliminary data.</text>
</comment>
<dbReference type="RefSeq" id="WP_068737253.1">
    <property type="nucleotide sequence ID" value="NZ_LVYV01000053.1"/>
</dbReference>
<evidence type="ECO:0000256" key="1">
    <source>
        <dbReference type="SAM" id="SignalP"/>
    </source>
</evidence>
<dbReference type="AlphaFoldDB" id="A0A163XQ33"/>
<feature type="chain" id="PRO_5007847639" description="DUF2946 domain-containing protein" evidence="1">
    <location>
        <begin position="26"/>
        <end position="118"/>
    </location>
</feature>
<dbReference type="EMBL" id="LVYV01000053">
    <property type="protein sequence ID" value="KZD21195.1"/>
    <property type="molecule type" value="Genomic_DNA"/>
</dbReference>
<evidence type="ECO:0000313" key="2">
    <source>
        <dbReference type="EMBL" id="KZD21195.1"/>
    </source>
</evidence>
<sequence>MNLRRTIGQVLAVFVIVGLSFAPLAAPAAAKRLAAAELTDMSAMSADMPCCPDGNKTDDCKDCPLIAMCMLTVAQVVPSPSDGIQAPFQIRRLFFGFDDLTADGLVGVPPDHPPRISI</sequence>
<reference evidence="2 3" key="1">
    <citation type="submission" date="2016-03" db="EMBL/GenBank/DDBJ databases">
        <title>Microsymbionts genomes from the relict species Vavilovia formosa (Stev.) Fed.</title>
        <authorList>
            <person name="Kopat V."/>
            <person name="Chirak E."/>
            <person name="Kimeklis A."/>
            <person name="Andronov E."/>
        </authorList>
    </citation>
    <scope>NUCLEOTIDE SEQUENCE [LARGE SCALE GENOMIC DNA]</scope>
    <source>
        <strain evidence="2 3">Vaf07</strain>
    </source>
</reference>